<sequence>MEEAWMAMKNAFPIHFNDYLKLCRLVRLNETCIIGSTFGPSIPTLAALLSRLSIHCIATWDLLEHKRRWTEQPSIAGWVDNELIGQLVESQKMRQRQQERYMLSLDDSLYTLLPLNDPIRLIHHLSLPQNWRQKDIKYITHSHLKPIIKCFQTS</sequence>
<reference evidence="1" key="1">
    <citation type="submission" date="2020-11" db="EMBL/GenBank/DDBJ databases">
        <authorList>
            <person name="Tran Van P."/>
        </authorList>
    </citation>
    <scope>NUCLEOTIDE SEQUENCE</scope>
</reference>
<gene>
    <name evidence="1" type="ORF">ONB1V03_LOCUS19602</name>
</gene>
<evidence type="ECO:0000313" key="2">
    <source>
        <dbReference type="Proteomes" id="UP000728032"/>
    </source>
</evidence>
<evidence type="ECO:0000313" key="1">
    <source>
        <dbReference type="EMBL" id="CAD7663042.1"/>
    </source>
</evidence>
<dbReference type="OrthoDB" id="6515082at2759"/>
<name>A0A7R9MND2_9ACAR</name>
<organism evidence="1">
    <name type="scientific">Oppiella nova</name>
    <dbReference type="NCBI Taxonomy" id="334625"/>
    <lineage>
        <taxon>Eukaryota</taxon>
        <taxon>Metazoa</taxon>
        <taxon>Ecdysozoa</taxon>
        <taxon>Arthropoda</taxon>
        <taxon>Chelicerata</taxon>
        <taxon>Arachnida</taxon>
        <taxon>Acari</taxon>
        <taxon>Acariformes</taxon>
        <taxon>Sarcoptiformes</taxon>
        <taxon>Oribatida</taxon>
        <taxon>Brachypylina</taxon>
        <taxon>Oppioidea</taxon>
        <taxon>Oppiidae</taxon>
        <taxon>Oppiella</taxon>
    </lineage>
</organism>
<keyword evidence="2" id="KW-1185">Reference proteome</keyword>
<dbReference type="EMBL" id="CAJPVJ010030529">
    <property type="protein sequence ID" value="CAG2180179.1"/>
    <property type="molecule type" value="Genomic_DNA"/>
</dbReference>
<accession>A0A7R9MND2</accession>
<proteinExistence type="predicted"/>
<protein>
    <submittedName>
        <fullName evidence="1">Uncharacterized protein</fullName>
    </submittedName>
</protein>
<feature type="non-terminal residue" evidence="1">
    <location>
        <position position="154"/>
    </location>
</feature>
<dbReference type="AlphaFoldDB" id="A0A7R9MND2"/>
<dbReference type="EMBL" id="OC945354">
    <property type="protein sequence ID" value="CAD7663042.1"/>
    <property type="molecule type" value="Genomic_DNA"/>
</dbReference>
<dbReference type="Proteomes" id="UP000728032">
    <property type="component" value="Unassembled WGS sequence"/>
</dbReference>